<sequence length="133" mass="13953">MVAYLMMVSALVAASSAAADAKTDEALFEASVSCVAYHVFATSQMDPVSEEAKLSEEKATLFLLAAYSKDAALDPDAIEAKVESIVEGLIDDRATVEPAQHAEEIAQLKQVCSQFEPSALAIVDAAGLNSDAK</sequence>
<accession>A0A371B1V3</accession>
<evidence type="ECO:0000256" key="1">
    <source>
        <dbReference type="SAM" id="SignalP"/>
    </source>
</evidence>
<gene>
    <name evidence="2" type="ORF">DXH95_14655</name>
</gene>
<dbReference type="EMBL" id="QRGP01000003">
    <property type="protein sequence ID" value="RDV01530.1"/>
    <property type="molecule type" value="Genomic_DNA"/>
</dbReference>
<comment type="caution">
    <text evidence="2">The sequence shown here is derived from an EMBL/GenBank/DDBJ whole genome shotgun (WGS) entry which is preliminary data.</text>
</comment>
<dbReference type="Proteomes" id="UP000263833">
    <property type="component" value="Unassembled WGS sequence"/>
</dbReference>
<evidence type="ECO:0000313" key="3">
    <source>
        <dbReference type="Proteomes" id="UP000263833"/>
    </source>
</evidence>
<keyword evidence="1" id="KW-0732">Signal</keyword>
<name>A0A371B1V3_9SPHN</name>
<dbReference type="RefSeq" id="WP_115550309.1">
    <property type="nucleotide sequence ID" value="NZ_QRGP01000003.1"/>
</dbReference>
<feature type="signal peptide" evidence="1">
    <location>
        <begin position="1"/>
        <end position="21"/>
    </location>
</feature>
<dbReference type="AlphaFoldDB" id="A0A371B1V3"/>
<proteinExistence type="predicted"/>
<reference evidence="3" key="1">
    <citation type="submission" date="2018-08" db="EMBL/GenBank/DDBJ databases">
        <authorList>
            <person name="Kim S.-J."/>
            <person name="Jung G.-Y."/>
        </authorList>
    </citation>
    <scope>NUCLEOTIDE SEQUENCE [LARGE SCALE GENOMIC DNA]</scope>
    <source>
        <strain evidence="3">GY_G</strain>
    </source>
</reference>
<organism evidence="2 3">
    <name type="scientific">Sphingorhabdus pulchriflava</name>
    <dbReference type="NCBI Taxonomy" id="2292257"/>
    <lineage>
        <taxon>Bacteria</taxon>
        <taxon>Pseudomonadati</taxon>
        <taxon>Pseudomonadota</taxon>
        <taxon>Alphaproteobacteria</taxon>
        <taxon>Sphingomonadales</taxon>
        <taxon>Sphingomonadaceae</taxon>
        <taxon>Sphingorhabdus</taxon>
    </lineage>
</organism>
<evidence type="ECO:0000313" key="2">
    <source>
        <dbReference type="EMBL" id="RDV01530.1"/>
    </source>
</evidence>
<keyword evidence="3" id="KW-1185">Reference proteome</keyword>
<feature type="chain" id="PRO_5016689770" evidence="1">
    <location>
        <begin position="22"/>
        <end position="133"/>
    </location>
</feature>
<protein>
    <submittedName>
        <fullName evidence="2">Uncharacterized protein</fullName>
    </submittedName>
</protein>